<comment type="caution">
    <text evidence="1">The sequence shown here is derived from an EMBL/GenBank/DDBJ whole genome shotgun (WGS) entry which is preliminary data.</text>
</comment>
<sequence length="177" mass="20572">MERHEIEAEILQYQVREEVMANQRKAGLPTPPKPYDSDNLYTEWDNIKRRHGGVANIPFAELGDFLDKWTGLVSYARWVESIADIDTATAREIRDTIRNQLYMLQEGGRELRAADVTTEPLYREWEKKFTESQAMYMATKALREGYEIRANAISREITRRGNDMRDGTRGINRGQIS</sequence>
<evidence type="ECO:0000313" key="1">
    <source>
        <dbReference type="EMBL" id="MEC0276916.1"/>
    </source>
</evidence>
<reference evidence="1 2" key="1">
    <citation type="submission" date="2023-03" db="EMBL/GenBank/DDBJ databases">
        <title>Bacillus Genome Sequencing.</title>
        <authorList>
            <person name="Dunlap C."/>
        </authorList>
    </citation>
    <scope>NUCLEOTIDE SEQUENCE [LARGE SCALE GENOMIC DNA]</scope>
    <source>
        <strain evidence="1 2">B-41290</strain>
    </source>
</reference>
<dbReference type="EMBL" id="JARNBH010000042">
    <property type="protein sequence ID" value="MEC0276916.1"/>
    <property type="molecule type" value="Genomic_DNA"/>
</dbReference>
<evidence type="ECO:0000313" key="2">
    <source>
        <dbReference type="Proteomes" id="UP001307168"/>
    </source>
</evidence>
<dbReference type="AlphaFoldDB" id="A0AAW9NG58"/>
<accession>A0AAW9NG58</accession>
<keyword evidence="2" id="KW-1185">Reference proteome</keyword>
<proteinExistence type="predicted"/>
<protein>
    <recommendedName>
        <fullName evidence="3">Terminase small subunit</fullName>
    </recommendedName>
</protein>
<gene>
    <name evidence="1" type="ORF">P4706_28400</name>
</gene>
<dbReference type="Proteomes" id="UP001307168">
    <property type="component" value="Unassembled WGS sequence"/>
</dbReference>
<dbReference type="RefSeq" id="WP_367408456.1">
    <property type="nucleotide sequence ID" value="NZ_JARNBH010000042.1"/>
</dbReference>
<evidence type="ECO:0008006" key="3">
    <source>
        <dbReference type="Google" id="ProtNLM"/>
    </source>
</evidence>
<organism evidence="1 2">
    <name type="scientific">Peribacillus castrilensis</name>
    <dbReference type="NCBI Taxonomy" id="2897690"/>
    <lineage>
        <taxon>Bacteria</taxon>
        <taxon>Bacillati</taxon>
        <taxon>Bacillota</taxon>
        <taxon>Bacilli</taxon>
        <taxon>Bacillales</taxon>
        <taxon>Bacillaceae</taxon>
        <taxon>Peribacillus</taxon>
    </lineage>
</organism>
<name>A0AAW9NG58_9BACI</name>